<protein>
    <submittedName>
        <fullName evidence="1">Uncharacterized protein</fullName>
    </submittedName>
</protein>
<name>A0A2P5IBK7_DIAHE</name>
<accession>A0A2P5IBK7</accession>
<dbReference type="AlphaFoldDB" id="A0A2P5IBK7"/>
<dbReference type="InParanoid" id="A0A2P5IBK7"/>
<sequence length="251" mass="26616">MSCPVRNLGLLLGNGCRTETTQELKKEHLGPCASEEGAAMEGVVGVGAQVDSETDGSKASLQMFAVSSGLAPQRNNSAHLVTCPPFHALVLVVVAVVVKPRVAKRVQQKPLSGEAGNCTLRLLIFSPEVELELDLDCTPPSQPVLRTPVRTCCCVSTQSQPSLTANADCWWVAKTMAQGAKMKIAKPTSSCFPRVLVGWLLRLRAPKLQPGSLAAWLMTTPEIQSCQVANPKTLIGLSLHNAGPGIESGLE</sequence>
<gene>
    <name evidence="1" type="ORF">DHEL01_v201702</name>
</gene>
<keyword evidence="2" id="KW-1185">Reference proteome</keyword>
<proteinExistence type="predicted"/>
<evidence type="ECO:0000313" key="2">
    <source>
        <dbReference type="Proteomes" id="UP000094444"/>
    </source>
</evidence>
<organism evidence="1 2">
    <name type="scientific">Diaporthe helianthi</name>
    <dbReference type="NCBI Taxonomy" id="158607"/>
    <lineage>
        <taxon>Eukaryota</taxon>
        <taxon>Fungi</taxon>
        <taxon>Dikarya</taxon>
        <taxon>Ascomycota</taxon>
        <taxon>Pezizomycotina</taxon>
        <taxon>Sordariomycetes</taxon>
        <taxon>Sordariomycetidae</taxon>
        <taxon>Diaporthales</taxon>
        <taxon>Diaporthaceae</taxon>
        <taxon>Diaporthe</taxon>
    </lineage>
</organism>
<comment type="caution">
    <text evidence="1">The sequence shown here is derived from an EMBL/GenBank/DDBJ whole genome shotgun (WGS) entry which is preliminary data.</text>
</comment>
<dbReference type="EMBL" id="MAVT02000082">
    <property type="protein sequence ID" value="POS79892.1"/>
    <property type="molecule type" value="Genomic_DNA"/>
</dbReference>
<reference evidence="1" key="1">
    <citation type="submission" date="2017-09" db="EMBL/GenBank/DDBJ databases">
        <title>Polyketide synthases of a Diaporthe helianthi virulent isolate.</title>
        <authorList>
            <person name="Baroncelli R."/>
        </authorList>
    </citation>
    <scope>NUCLEOTIDE SEQUENCE [LARGE SCALE GENOMIC DNA]</scope>
    <source>
        <strain evidence="1">7/96</strain>
    </source>
</reference>
<evidence type="ECO:0000313" key="1">
    <source>
        <dbReference type="EMBL" id="POS79892.1"/>
    </source>
</evidence>
<dbReference type="Proteomes" id="UP000094444">
    <property type="component" value="Unassembled WGS sequence"/>
</dbReference>